<keyword evidence="1" id="KW-0560">Oxidoreductase</keyword>
<protein>
    <submittedName>
        <fullName evidence="3">NADPH-dependent F420 reductase</fullName>
    </submittedName>
</protein>
<evidence type="ECO:0000256" key="1">
    <source>
        <dbReference type="ARBA" id="ARBA00023002"/>
    </source>
</evidence>
<feature type="domain" description="Pyrroline-5-carboxylate reductase catalytic N-terminal" evidence="2">
    <location>
        <begin position="2"/>
        <end position="94"/>
    </location>
</feature>
<dbReference type="InterPro" id="IPR051267">
    <property type="entry name" value="STEAP_metalloreductase"/>
</dbReference>
<dbReference type="Pfam" id="PF03807">
    <property type="entry name" value="F420_oxidored"/>
    <property type="match status" value="1"/>
</dbReference>
<dbReference type="SUPFAM" id="SSF51735">
    <property type="entry name" value="NAD(P)-binding Rossmann-fold domains"/>
    <property type="match status" value="1"/>
</dbReference>
<dbReference type="PANTHER" id="PTHR14239">
    <property type="entry name" value="DUDULIN-RELATED"/>
    <property type="match status" value="1"/>
</dbReference>
<dbReference type="InterPro" id="IPR028939">
    <property type="entry name" value="P5C_Rdtase_cat_N"/>
</dbReference>
<dbReference type="PANTHER" id="PTHR14239:SF10">
    <property type="entry name" value="REDUCTASE"/>
    <property type="match status" value="1"/>
</dbReference>
<dbReference type="Proteomes" id="UP000596004">
    <property type="component" value="Chromosome"/>
</dbReference>
<dbReference type="InterPro" id="IPR036291">
    <property type="entry name" value="NAD(P)-bd_dom_sf"/>
</dbReference>
<proteinExistence type="predicted"/>
<dbReference type="Gene3D" id="3.40.50.720">
    <property type="entry name" value="NAD(P)-binding Rossmann-like Domain"/>
    <property type="match status" value="1"/>
</dbReference>
<evidence type="ECO:0000313" key="3">
    <source>
        <dbReference type="EMBL" id="QQR93037.1"/>
    </source>
</evidence>
<reference evidence="3" key="1">
    <citation type="submission" date="2020-11" db="EMBL/GenBank/DDBJ databases">
        <title>Connecting structure to function with the recovery of over 1000 high-quality activated sludge metagenome-assembled genomes encoding full-length rRNA genes using long-read sequencing.</title>
        <authorList>
            <person name="Singleton C.M."/>
            <person name="Petriglieri F."/>
            <person name="Kristensen J.M."/>
            <person name="Kirkegaard R.H."/>
            <person name="Michaelsen T.Y."/>
            <person name="Andersen M.H."/>
            <person name="Karst S.M."/>
            <person name="Dueholm M.S."/>
            <person name="Nielsen P.H."/>
            <person name="Albertsen M."/>
        </authorList>
    </citation>
    <scope>NUCLEOTIDE SEQUENCE</scope>
    <source>
        <strain evidence="3">Fred_18-Q3-R57-64_BAT3C.431</strain>
    </source>
</reference>
<gene>
    <name evidence="3" type="ORF">IPJ89_02230</name>
</gene>
<dbReference type="EMBL" id="CP064981">
    <property type="protein sequence ID" value="QQR93037.1"/>
    <property type="molecule type" value="Genomic_DNA"/>
</dbReference>
<accession>A0A7T9I2R4</accession>
<sequence>MKVGILGSGDVGKALARGFVKHGHEVCIGSRDPTKLSLFVKEVGSHACTGTFAEAAKFGEIVVLATLGTATESVIALAGKENFTGKIVIDTTNPLDFSKGMPPSLFVGFNDSLGERIQKWLPHAHVVKAFNTVGNAHMVNPVFPNGPPTMFMCGNDANAKKRVGEIVQQFGFDLADIGGIQGARVLEPMCIGWVLYGAANNTWNHAFKLLKK</sequence>
<evidence type="ECO:0000259" key="2">
    <source>
        <dbReference type="Pfam" id="PF03807"/>
    </source>
</evidence>
<name>A0A7T9I2R4_9ARCH</name>
<organism evidence="3">
    <name type="scientific">Candidatus Iainarchaeum sp</name>
    <dbReference type="NCBI Taxonomy" id="3101447"/>
    <lineage>
        <taxon>Archaea</taxon>
        <taxon>Candidatus Iainarchaeota</taxon>
        <taxon>Candidatus Iainarchaeia</taxon>
        <taxon>Candidatus Iainarchaeales</taxon>
        <taxon>Candidatus Iainarchaeaceae</taxon>
        <taxon>Candidatus Iainarchaeum</taxon>
    </lineage>
</organism>
<dbReference type="AlphaFoldDB" id="A0A7T9I2R4"/>
<dbReference type="GO" id="GO:0016491">
    <property type="term" value="F:oxidoreductase activity"/>
    <property type="evidence" value="ECO:0007669"/>
    <property type="project" value="UniProtKB-KW"/>
</dbReference>